<sequence length="293" mass="34613">MKNLFTLFILFGFISISQAQEHTTESSRKIYTSLKAYKLTYKTPLTKQDTLNFVVREHDTLVLITPKMSRNGKSVPYEYKDKSFLKYYKKSAFRSSGVDSTDQRQVMRYWKDPIKIFFSESISRKTRKDIMTLAKEISSQVDSLQISEVKKVEESNYVVYLFDDYEYDSLMKNYTNSDYYLHWNTRNQIYRCGVKIDTKIFYNQALISNKLKELFVSTLGHFYAINDLGCESYFANCYSENKQLTSLDLEILKYHYSYGICKGTTLQDFEVQHEKAKSVLKEHNVLINFFHLD</sequence>
<accession>A0A5D0R757</accession>
<dbReference type="AlphaFoldDB" id="A0A5D0R757"/>
<reference evidence="2 3" key="1">
    <citation type="submission" date="2019-08" db="EMBL/GenBank/DDBJ databases">
        <title>Genomes of Antarctic Bizionia species.</title>
        <authorList>
            <person name="Bowman J.P."/>
        </authorList>
    </citation>
    <scope>NUCLEOTIDE SEQUENCE [LARGE SCALE GENOMIC DNA]</scope>
    <source>
        <strain evidence="2 3">ADA-4</strain>
    </source>
</reference>
<evidence type="ECO:0008006" key="4">
    <source>
        <dbReference type="Google" id="ProtNLM"/>
    </source>
</evidence>
<protein>
    <recommendedName>
        <fullName evidence="4">DUF2927 domain-containing protein</fullName>
    </recommendedName>
</protein>
<proteinExistence type="predicted"/>
<dbReference type="RefSeq" id="WP_148404456.1">
    <property type="nucleotide sequence ID" value="NZ_VSKK01000003.1"/>
</dbReference>
<evidence type="ECO:0000313" key="3">
    <source>
        <dbReference type="Proteomes" id="UP000323720"/>
    </source>
</evidence>
<comment type="caution">
    <text evidence="2">The sequence shown here is derived from an EMBL/GenBank/DDBJ whole genome shotgun (WGS) entry which is preliminary data.</text>
</comment>
<keyword evidence="3" id="KW-1185">Reference proteome</keyword>
<feature type="chain" id="PRO_5022846564" description="DUF2927 domain-containing protein" evidence="1">
    <location>
        <begin position="20"/>
        <end position="293"/>
    </location>
</feature>
<gene>
    <name evidence="2" type="ORF">ES674_12475</name>
</gene>
<organism evidence="2 3">
    <name type="scientific">Bizionia myxarmorum</name>
    <dbReference type="NCBI Taxonomy" id="291186"/>
    <lineage>
        <taxon>Bacteria</taxon>
        <taxon>Pseudomonadati</taxon>
        <taxon>Bacteroidota</taxon>
        <taxon>Flavobacteriia</taxon>
        <taxon>Flavobacteriales</taxon>
        <taxon>Flavobacteriaceae</taxon>
        <taxon>Bizionia</taxon>
    </lineage>
</organism>
<evidence type="ECO:0000256" key="1">
    <source>
        <dbReference type="SAM" id="SignalP"/>
    </source>
</evidence>
<evidence type="ECO:0000313" key="2">
    <source>
        <dbReference type="EMBL" id="TYB76394.1"/>
    </source>
</evidence>
<name>A0A5D0R757_9FLAO</name>
<dbReference type="OrthoDB" id="1364450at2"/>
<dbReference type="Proteomes" id="UP000323720">
    <property type="component" value="Unassembled WGS sequence"/>
</dbReference>
<feature type="signal peptide" evidence="1">
    <location>
        <begin position="1"/>
        <end position="19"/>
    </location>
</feature>
<dbReference type="EMBL" id="VSKK01000003">
    <property type="protein sequence ID" value="TYB76394.1"/>
    <property type="molecule type" value="Genomic_DNA"/>
</dbReference>
<keyword evidence="1" id="KW-0732">Signal</keyword>